<gene>
    <name evidence="3" type="ORF">BRCON_1105</name>
</gene>
<dbReference type="GO" id="GO:0005829">
    <property type="term" value="C:cytosol"/>
    <property type="evidence" value="ECO:0007669"/>
    <property type="project" value="TreeGrafter"/>
</dbReference>
<accession>A0A2Z4Y585</accession>
<dbReference type="Proteomes" id="UP000262583">
    <property type="component" value="Chromosome"/>
</dbReference>
<dbReference type="KEGG" id="schv:BRCON_1105"/>
<proteinExistence type="predicted"/>
<dbReference type="GO" id="GO:0009244">
    <property type="term" value="P:lipopolysaccharide core region biosynthetic process"/>
    <property type="evidence" value="ECO:0007669"/>
    <property type="project" value="TreeGrafter"/>
</dbReference>
<dbReference type="PANTHER" id="PTHR30160">
    <property type="entry name" value="TETRAACYLDISACCHARIDE 4'-KINASE-RELATED"/>
    <property type="match status" value="1"/>
</dbReference>
<dbReference type="PANTHER" id="PTHR30160:SF1">
    <property type="entry name" value="LIPOPOLYSACCHARIDE 1,2-N-ACETYLGLUCOSAMINETRANSFERASE-RELATED"/>
    <property type="match status" value="1"/>
</dbReference>
<name>A0A2Z4Y585_SUMC1</name>
<reference evidence="3 4" key="1">
    <citation type="submission" date="2018-05" db="EMBL/GenBank/DDBJ databases">
        <title>A metagenomic window into the 2 km-deep terrestrial subsurface aquifer revealed taxonomically and functionally diverse microbial community comprising novel uncultured bacterial lineages.</title>
        <authorList>
            <person name="Kadnikov V.V."/>
            <person name="Mardanov A.V."/>
            <person name="Beletsky A.V."/>
            <person name="Banks D."/>
            <person name="Pimenov N.V."/>
            <person name="Frank Y.A."/>
            <person name="Karnachuk O.V."/>
            <person name="Ravin N.V."/>
        </authorList>
    </citation>
    <scope>NUCLEOTIDE SEQUENCE [LARGE SCALE GENOMIC DNA]</scope>
    <source>
        <strain evidence="3">BY</strain>
    </source>
</reference>
<dbReference type="InterPro" id="IPR051199">
    <property type="entry name" value="LPS_LOS_Heptosyltrfase"/>
</dbReference>
<protein>
    <submittedName>
        <fullName evidence="3">ADP-heptose--lipooligosaccharide heptosyltransferase II</fullName>
    </submittedName>
</protein>
<evidence type="ECO:0000313" key="3">
    <source>
        <dbReference type="EMBL" id="AXA35882.1"/>
    </source>
</evidence>
<organism evidence="3 4">
    <name type="scientific">Sumerlaea chitinivorans</name>
    <dbReference type="NCBI Taxonomy" id="2250252"/>
    <lineage>
        <taxon>Bacteria</taxon>
        <taxon>Candidatus Sumerlaeota</taxon>
        <taxon>Candidatus Sumerlaeia</taxon>
        <taxon>Candidatus Sumerlaeales</taxon>
        <taxon>Candidatus Sumerlaeaceae</taxon>
        <taxon>Candidatus Sumerlaea</taxon>
    </lineage>
</organism>
<dbReference type="AlphaFoldDB" id="A0A2Z4Y585"/>
<evidence type="ECO:0000256" key="1">
    <source>
        <dbReference type="ARBA" id="ARBA00022676"/>
    </source>
</evidence>
<keyword evidence="1" id="KW-0328">Glycosyltransferase</keyword>
<dbReference type="InterPro" id="IPR002201">
    <property type="entry name" value="Glyco_trans_9"/>
</dbReference>
<dbReference type="Gene3D" id="3.40.50.2000">
    <property type="entry name" value="Glycogen Phosphorylase B"/>
    <property type="match status" value="2"/>
</dbReference>
<dbReference type="EMBL" id="CP030759">
    <property type="protein sequence ID" value="AXA35882.1"/>
    <property type="molecule type" value="Genomic_DNA"/>
</dbReference>
<dbReference type="Pfam" id="PF01075">
    <property type="entry name" value="Glyco_transf_9"/>
    <property type="match status" value="1"/>
</dbReference>
<evidence type="ECO:0000313" key="4">
    <source>
        <dbReference type="Proteomes" id="UP000262583"/>
    </source>
</evidence>
<sequence>MLEFRDIKFDCVLYNGYKPCKYGNECRDCQWYERRSEVVGNPASPVKVTAPGAFGEAGQVRILIIKTGAMGDVLRTTTLLAPLRRAYPRSHITWVTAPPSIPLLMANPNIDRLLALDGETVQTLMRETFDLLLNFEKESEPLALAGKVPARRHLGFAPTQWNTPTVFNPESEYALLLGVSDELKFRKNRKTYPEIIAEMACLPYARDPYQLFLTENGQRRRAEILAGVPQPPRIGINTGCGSVFRTKQWTLAGWVELCEFLHAHLPHVSLLLLGGEAERELNAQILQRCPYLFDTGCGNTLDEFVGVVDACDLVVSSDSLAMHIAIARQKWVVAIFGSTSPVEIELYDRGEKIVTDFSCSPCYLKTCDKQPMCMEALRGDVVGAAVLRGLHRLAATQTIHSAPQEADDEQSCAG</sequence>
<evidence type="ECO:0000256" key="2">
    <source>
        <dbReference type="ARBA" id="ARBA00022679"/>
    </source>
</evidence>
<dbReference type="GO" id="GO:0008713">
    <property type="term" value="F:ADP-heptose-lipopolysaccharide heptosyltransferase activity"/>
    <property type="evidence" value="ECO:0007669"/>
    <property type="project" value="TreeGrafter"/>
</dbReference>
<keyword evidence="2 3" id="KW-0808">Transferase</keyword>
<dbReference type="CDD" id="cd03789">
    <property type="entry name" value="GT9_LPS_heptosyltransferase"/>
    <property type="match status" value="1"/>
</dbReference>
<dbReference type="SUPFAM" id="SSF53756">
    <property type="entry name" value="UDP-Glycosyltransferase/glycogen phosphorylase"/>
    <property type="match status" value="1"/>
</dbReference>